<keyword evidence="7" id="KW-0479">Metal-binding</keyword>
<reference evidence="17" key="1">
    <citation type="submission" date="2020-09" db="EMBL/GenBank/DDBJ databases">
        <authorList>
            <person name="Kikuchi T."/>
        </authorList>
    </citation>
    <scope>NUCLEOTIDE SEQUENCE</scope>
    <source>
        <strain evidence="17">SH1</strain>
    </source>
</reference>
<evidence type="ECO:0000256" key="10">
    <source>
        <dbReference type="ARBA" id="ARBA00022840"/>
    </source>
</evidence>
<dbReference type="PROSITE" id="PS00108">
    <property type="entry name" value="PROTEIN_KINASE_ST"/>
    <property type="match status" value="1"/>
</dbReference>
<name>A0A811JU04_9BILA</name>
<dbReference type="PANTHER" id="PTHR24346">
    <property type="entry name" value="MAP/MICROTUBULE AFFINITY-REGULATING KINASE"/>
    <property type="match status" value="1"/>
</dbReference>
<sequence>MASENEPFRKSKTMSVTVGNPDGDSEDEEIDVRERFKAMAMAEDQPIAHFVEDNEVILPSTSTGHENFRLDKVHELISHDFSVLNDHEFVEPVVQKPPKIINGYLFGDLLGEGSYSKVKEVIDSRTLVRRSIKIIKDKRLKKIPFGEKNVQHEIHILRQVRHENVVRLLENFRVEEKEKLYLVMEYCTCSLQQLLDASVEKKLQEFQAHGYLVQLLEGVDYLHLKGVIHKDIKPGNLLLSSDGCLKICDMGVAELLETSDPLNDDWCTLSQGTPKFQPPEVVSGNVERFRGRPVDIWACGVTLYNMISGDYPFNGDGLMKLFENITQNDIEWPEDIKDNRTLHTLLKGVLEKDPDNRWNTVTIRAGEWFKTEFQVKLDQMVSCGPRPEHDQLDVLQRWDEPAEEQLSERPLIADEKPDSEPTTEQNSRSRGFFKRIWCPWRRRHN</sequence>
<dbReference type="GO" id="GO:0035556">
    <property type="term" value="P:intracellular signal transduction"/>
    <property type="evidence" value="ECO:0007669"/>
    <property type="project" value="TreeGrafter"/>
</dbReference>
<comment type="cofactor">
    <cofactor evidence="2">
        <name>Mg(2+)</name>
        <dbReference type="ChEBI" id="CHEBI:18420"/>
    </cofactor>
</comment>
<keyword evidence="9" id="KW-0418">Kinase</keyword>
<evidence type="ECO:0000256" key="6">
    <source>
        <dbReference type="ARBA" id="ARBA00022679"/>
    </source>
</evidence>
<feature type="domain" description="Protein kinase" evidence="16">
    <location>
        <begin position="104"/>
        <end position="369"/>
    </location>
</feature>
<dbReference type="AlphaFoldDB" id="A0A811JU04"/>
<feature type="region of interest" description="Disordered" evidence="15">
    <location>
        <begin position="1"/>
        <end position="29"/>
    </location>
</feature>
<dbReference type="GO" id="GO:0046872">
    <property type="term" value="F:metal ion binding"/>
    <property type="evidence" value="ECO:0007669"/>
    <property type="project" value="UniProtKB-KW"/>
</dbReference>
<evidence type="ECO:0000256" key="13">
    <source>
        <dbReference type="ARBA" id="ARBA00047899"/>
    </source>
</evidence>
<dbReference type="PANTHER" id="PTHR24346:SF94">
    <property type="entry name" value="NON-SPECIFIC SERINE_THREONINE PROTEIN KINASE"/>
    <property type="match status" value="1"/>
</dbReference>
<comment type="cofactor">
    <cofactor evidence="1">
        <name>Mn(2+)</name>
        <dbReference type="ChEBI" id="CHEBI:29035"/>
    </cofactor>
</comment>
<evidence type="ECO:0000256" key="8">
    <source>
        <dbReference type="ARBA" id="ARBA00022741"/>
    </source>
</evidence>
<comment type="catalytic activity">
    <reaction evidence="13">
        <text>L-threonyl-[protein] + ATP = O-phospho-L-threonyl-[protein] + ADP + H(+)</text>
        <dbReference type="Rhea" id="RHEA:46608"/>
        <dbReference type="Rhea" id="RHEA-COMP:11060"/>
        <dbReference type="Rhea" id="RHEA-COMP:11605"/>
        <dbReference type="ChEBI" id="CHEBI:15378"/>
        <dbReference type="ChEBI" id="CHEBI:30013"/>
        <dbReference type="ChEBI" id="CHEBI:30616"/>
        <dbReference type="ChEBI" id="CHEBI:61977"/>
        <dbReference type="ChEBI" id="CHEBI:456216"/>
        <dbReference type="EC" id="2.7.11.1"/>
    </reaction>
</comment>
<feature type="region of interest" description="Disordered" evidence="15">
    <location>
        <begin position="403"/>
        <end position="430"/>
    </location>
</feature>
<comment type="catalytic activity">
    <reaction evidence="14">
        <text>L-seryl-[protein] + ATP = O-phospho-L-seryl-[protein] + ADP + H(+)</text>
        <dbReference type="Rhea" id="RHEA:17989"/>
        <dbReference type="Rhea" id="RHEA-COMP:9863"/>
        <dbReference type="Rhea" id="RHEA-COMP:11604"/>
        <dbReference type="ChEBI" id="CHEBI:15378"/>
        <dbReference type="ChEBI" id="CHEBI:29999"/>
        <dbReference type="ChEBI" id="CHEBI:30616"/>
        <dbReference type="ChEBI" id="CHEBI:83421"/>
        <dbReference type="ChEBI" id="CHEBI:456216"/>
        <dbReference type="EC" id="2.7.11.1"/>
    </reaction>
</comment>
<keyword evidence="11" id="KW-0460">Magnesium</keyword>
<comment type="caution">
    <text evidence="17">The sequence shown here is derived from an EMBL/GenBank/DDBJ whole genome shotgun (WGS) entry which is preliminary data.</text>
</comment>
<evidence type="ECO:0000256" key="3">
    <source>
        <dbReference type="ARBA" id="ARBA00009985"/>
    </source>
</evidence>
<feature type="compositionally biased region" description="Polar residues" evidence="15">
    <location>
        <begin position="420"/>
        <end position="429"/>
    </location>
</feature>
<evidence type="ECO:0000256" key="7">
    <source>
        <dbReference type="ARBA" id="ARBA00022723"/>
    </source>
</evidence>
<evidence type="ECO:0000256" key="11">
    <source>
        <dbReference type="ARBA" id="ARBA00022842"/>
    </source>
</evidence>
<dbReference type="GO" id="GO:0005737">
    <property type="term" value="C:cytoplasm"/>
    <property type="evidence" value="ECO:0007669"/>
    <property type="project" value="TreeGrafter"/>
</dbReference>
<dbReference type="SUPFAM" id="SSF56112">
    <property type="entry name" value="Protein kinase-like (PK-like)"/>
    <property type="match status" value="1"/>
</dbReference>
<dbReference type="EMBL" id="CAJFCW020000001">
    <property type="protein sequence ID" value="CAG9082515.1"/>
    <property type="molecule type" value="Genomic_DNA"/>
</dbReference>
<dbReference type="Proteomes" id="UP000783686">
    <property type="component" value="Unassembled WGS sequence"/>
</dbReference>
<dbReference type="GO" id="GO:0005524">
    <property type="term" value="F:ATP binding"/>
    <property type="evidence" value="ECO:0007669"/>
    <property type="project" value="UniProtKB-KW"/>
</dbReference>
<evidence type="ECO:0000313" key="18">
    <source>
        <dbReference type="Proteomes" id="UP000614601"/>
    </source>
</evidence>
<evidence type="ECO:0000256" key="1">
    <source>
        <dbReference type="ARBA" id="ARBA00001936"/>
    </source>
</evidence>
<keyword evidence="10" id="KW-0067">ATP-binding</keyword>
<dbReference type="InterPro" id="IPR011009">
    <property type="entry name" value="Kinase-like_dom_sf"/>
</dbReference>
<dbReference type="Pfam" id="PF00069">
    <property type="entry name" value="Pkinase"/>
    <property type="match status" value="1"/>
</dbReference>
<dbReference type="InterPro" id="IPR000719">
    <property type="entry name" value="Prot_kinase_dom"/>
</dbReference>
<dbReference type="EC" id="2.7.11.1" evidence="4"/>
<evidence type="ECO:0000256" key="4">
    <source>
        <dbReference type="ARBA" id="ARBA00012513"/>
    </source>
</evidence>
<evidence type="ECO:0000256" key="14">
    <source>
        <dbReference type="ARBA" id="ARBA00048679"/>
    </source>
</evidence>
<comment type="similarity">
    <text evidence="3">Belongs to the protein kinase superfamily. CAMK Ser/Thr protein kinase family. LKB1 subfamily.</text>
</comment>
<dbReference type="FunFam" id="3.30.200.20:FF:000235">
    <property type="entry name" value="serine/threonine-protein kinase STK11"/>
    <property type="match status" value="1"/>
</dbReference>
<dbReference type="Proteomes" id="UP000614601">
    <property type="component" value="Unassembled WGS sequence"/>
</dbReference>
<evidence type="ECO:0000256" key="2">
    <source>
        <dbReference type="ARBA" id="ARBA00001946"/>
    </source>
</evidence>
<dbReference type="PROSITE" id="PS50011">
    <property type="entry name" value="PROTEIN_KINASE_DOM"/>
    <property type="match status" value="1"/>
</dbReference>
<dbReference type="Gene3D" id="1.10.510.10">
    <property type="entry name" value="Transferase(Phosphotransferase) domain 1"/>
    <property type="match status" value="1"/>
</dbReference>
<evidence type="ECO:0000259" key="16">
    <source>
        <dbReference type="PROSITE" id="PS50011"/>
    </source>
</evidence>
<dbReference type="EMBL" id="CAJFDH010000001">
    <property type="protein sequence ID" value="CAD5206622.1"/>
    <property type="molecule type" value="Genomic_DNA"/>
</dbReference>
<keyword evidence="8" id="KW-0547">Nucleotide-binding</keyword>
<dbReference type="OrthoDB" id="68483at2759"/>
<keyword evidence="5" id="KW-0723">Serine/threonine-protein kinase</keyword>
<dbReference type="InterPro" id="IPR008271">
    <property type="entry name" value="Ser/Thr_kinase_AS"/>
</dbReference>
<evidence type="ECO:0000256" key="5">
    <source>
        <dbReference type="ARBA" id="ARBA00022527"/>
    </source>
</evidence>
<evidence type="ECO:0000256" key="9">
    <source>
        <dbReference type="ARBA" id="ARBA00022777"/>
    </source>
</evidence>
<evidence type="ECO:0000256" key="12">
    <source>
        <dbReference type="ARBA" id="ARBA00023211"/>
    </source>
</evidence>
<dbReference type="Gene3D" id="3.30.200.20">
    <property type="entry name" value="Phosphorylase Kinase, domain 1"/>
    <property type="match status" value="1"/>
</dbReference>
<evidence type="ECO:0000313" key="17">
    <source>
        <dbReference type="EMBL" id="CAD5206622.1"/>
    </source>
</evidence>
<keyword evidence="12" id="KW-0464">Manganese</keyword>
<gene>
    <name evidence="17" type="ORF">BOKJ2_LOCUS1306</name>
</gene>
<organism evidence="17 18">
    <name type="scientific">Bursaphelenchus okinawaensis</name>
    <dbReference type="NCBI Taxonomy" id="465554"/>
    <lineage>
        <taxon>Eukaryota</taxon>
        <taxon>Metazoa</taxon>
        <taxon>Ecdysozoa</taxon>
        <taxon>Nematoda</taxon>
        <taxon>Chromadorea</taxon>
        <taxon>Rhabditida</taxon>
        <taxon>Tylenchina</taxon>
        <taxon>Tylenchomorpha</taxon>
        <taxon>Aphelenchoidea</taxon>
        <taxon>Aphelenchoididae</taxon>
        <taxon>Bursaphelenchus</taxon>
    </lineage>
</organism>
<protein>
    <recommendedName>
        <fullName evidence="4">non-specific serine/threonine protein kinase</fullName>
        <ecNumber evidence="4">2.7.11.1</ecNumber>
    </recommendedName>
</protein>
<proteinExistence type="inferred from homology"/>
<dbReference type="GO" id="GO:0004674">
    <property type="term" value="F:protein serine/threonine kinase activity"/>
    <property type="evidence" value="ECO:0007669"/>
    <property type="project" value="UniProtKB-KW"/>
</dbReference>
<keyword evidence="18" id="KW-1185">Reference proteome</keyword>
<keyword evidence="6" id="KW-0808">Transferase</keyword>
<accession>A0A811JU04</accession>
<evidence type="ECO:0000256" key="15">
    <source>
        <dbReference type="SAM" id="MobiDB-lite"/>
    </source>
</evidence>
<dbReference type="SMART" id="SM00220">
    <property type="entry name" value="S_TKc"/>
    <property type="match status" value="1"/>
</dbReference>